<evidence type="ECO:0000256" key="4">
    <source>
        <dbReference type="ARBA" id="ARBA00022801"/>
    </source>
</evidence>
<feature type="domain" description="Beta-lactamase class A catalytic" evidence="8">
    <location>
        <begin position="37"/>
        <end position="265"/>
    </location>
</feature>
<dbReference type="NCBIfam" id="NF033103">
    <property type="entry name" value="bla_class_A"/>
    <property type="match status" value="1"/>
</dbReference>
<dbReference type="GO" id="GO:0046677">
    <property type="term" value="P:response to antibiotic"/>
    <property type="evidence" value="ECO:0007669"/>
    <property type="project" value="UniProtKB-UniRule"/>
</dbReference>
<comment type="similarity">
    <text evidence="2 6">Belongs to the class-A beta-lactamase family.</text>
</comment>
<feature type="signal peptide" evidence="7">
    <location>
        <begin position="1"/>
        <end position="18"/>
    </location>
</feature>
<evidence type="ECO:0000313" key="9">
    <source>
        <dbReference type="EMBL" id="MCP9761773.1"/>
    </source>
</evidence>
<dbReference type="InterPro" id="IPR012338">
    <property type="entry name" value="Beta-lactam/transpept-like"/>
</dbReference>
<dbReference type="RefSeq" id="WP_255035514.1">
    <property type="nucleotide sequence ID" value="NZ_RJUF01000003.1"/>
</dbReference>
<evidence type="ECO:0000313" key="10">
    <source>
        <dbReference type="Proteomes" id="UP001204144"/>
    </source>
</evidence>
<keyword evidence="5 6" id="KW-0046">Antibiotic resistance</keyword>
<dbReference type="InterPro" id="IPR045155">
    <property type="entry name" value="Beta-lactam_cat"/>
</dbReference>
<feature type="chain" id="PRO_5042217744" description="Beta-lactamase" evidence="7">
    <location>
        <begin position="19"/>
        <end position="291"/>
    </location>
</feature>
<dbReference type="PANTHER" id="PTHR35333:SF3">
    <property type="entry name" value="BETA-LACTAMASE-TYPE TRANSPEPTIDASE FOLD CONTAINING PROTEIN"/>
    <property type="match status" value="1"/>
</dbReference>
<dbReference type="EMBL" id="RJUF01000003">
    <property type="protein sequence ID" value="MCP9761773.1"/>
    <property type="molecule type" value="Genomic_DNA"/>
</dbReference>
<name>A0AAE3GYU7_9BACT</name>
<dbReference type="Gene3D" id="3.40.710.10">
    <property type="entry name" value="DD-peptidase/beta-lactamase superfamily"/>
    <property type="match status" value="1"/>
</dbReference>
<sequence>MRFLKVLVLFSISINVFGQTLENTFQKILKDRNAKVGVSVYDFKTKKSYGINQTEHFPMQSVFKFHIALAVLDLVDKGNLSLAQKVYISKERMQPDWYSPLRDKYPQGNVKLTLAEILKPTVSESDNVGCEVLLDLIGGPKVVDDYLKKIGMKDVQIKHNETVMQASWEPQFENYSSPNSAVELLKALNNGKILSSKSRAFVQKLLLETSTGPNRLKGLLPKGTVVSHKTGTSGNNKQTGEMAAVNDIGIITLPNGNQFAIAVFVSKSKEKIETNERIIAEIAKATYDFLK</sequence>
<dbReference type="AlphaFoldDB" id="A0AAE3GYU7"/>
<organism evidence="9 10">
    <name type="scientific">Lacihabitans soyangensis</name>
    <dbReference type="NCBI Taxonomy" id="869394"/>
    <lineage>
        <taxon>Bacteria</taxon>
        <taxon>Pseudomonadati</taxon>
        <taxon>Bacteroidota</taxon>
        <taxon>Cytophagia</taxon>
        <taxon>Cytophagales</taxon>
        <taxon>Leadbetterellaceae</taxon>
        <taxon>Lacihabitans</taxon>
    </lineage>
</organism>
<dbReference type="GO" id="GO:0030655">
    <property type="term" value="P:beta-lactam antibiotic catabolic process"/>
    <property type="evidence" value="ECO:0007669"/>
    <property type="project" value="InterPro"/>
</dbReference>
<evidence type="ECO:0000256" key="5">
    <source>
        <dbReference type="ARBA" id="ARBA00023251"/>
    </source>
</evidence>
<keyword evidence="7" id="KW-0732">Signal</keyword>
<dbReference type="InterPro" id="IPR023650">
    <property type="entry name" value="Beta-lactam_class-A_AS"/>
</dbReference>
<dbReference type="PRINTS" id="PR00118">
    <property type="entry name" value="BLACTAMASEA"/>
</dbReference>
<keyword evidence="4 6" id="KW-0378">Hydrolase</keyword>
<dbReference type="PROSITE" id="PS00146">
    <property type="entry name" value="BETA_LACTAMASE_A"/>
    <property type="match status" value="1"/>
</dbReference>
<evidence type="ECO:0000259" key="8">
    <source>
        <dbReference type="Pfam" id="PF13354"/>
    </source>
</evidence>
<evidence type="ECO:0000256" key="2">
    <source>
        <dbReference type="ARBA" id="ARBA00009009"/>
    </source>
</evidence>
<accession>A0AAE3GYU7</accession>
<dbReference type="EC" id="3.5.2.6" evidence="3 6"/>
<evidence type="ECO:0000256" key="1">
    <source>
        <dbReference type="ARBA" id="ARBA00001526"/>
    </source>
</evidence>
<dbReference type="InterPro" id="IPR000871">
    <property type="entry name" value="Beta-lactam_class-A"/>
</dbReference>
<dbReference type="GO" id="GO:0008800">
    <property type="term" value="F:beta-lactamase activity"/>
    <property type="evidence" value="ECO:0007669"/>
    <property type="project" value="UniProtKB-UniRule"/>
</dbReference>
<dbReference type="SUPFAM" id="SSF56601">
    <property type="entry name" value="beta-lactamase/transpeptidase-like"/>
    <property type="match status" value="1"/>
</dbReference>
<dbReference type="Proteomes" id="UP001204144">
    <property type="component" value="Unassembled WGS sequence"/>
</dbReference>
<dbReference type="NCBIfam" id="NF012099">
    <property type="entry name" value="SubclassA2"/>
    <property type="match status" value="1"/>
</dbReference>
<evidence type="ECO:0000256" key="7">
    <source>
        <dbReference type="SAM" id="SignalP"/>
    </source>
</evidence>
<evidence type="ECO:0000256" key="3">
    <source>
        <dbReference type="ARBA" id="ARBA00012865"/>
    </source>
</evidence>
<reference evidence="9 10" key="1">
    <citation type="submission" date="2018-11" db="EMBL/GenBank/DDBJ databases">
        <title>Novel bacteria species description.</title>
        <authorList>
            <person name="Han J.-H."/>
        </authorList>
    </citation>
    <scope>NUCLEOTIDE SEQUENCE [LARGE SCALE GENOMIC DNA]</scope>
    <source>
        <strain evidence="9 10">KCTC23259</strain>
    </source>
</reference>
<gene>
    <name evidence="9" type="primary">bla</name>
    <name evidence="9" type="ORF">EGI31_02315</name>
</gene>
<dbReference type="PANTHER" id="PTHR35333">
    <property type="entry name" value="BETA-LACTAMASE"/>
    <property type="match status" value="1"/>
</dbReference>
<proteinExistence type="inferred from homology"/>
<comment type="caution">
    <text evidence="9">The sequence shown here is derived from an EMBL/GenBank/DDBJ whole genome shotgun (WGS) entry which is preliminary data.</text>
</comment>
<keyword evidence="10" id="KW-1185">Reference proteome</keyword>
<comment type="catalytic activity">
    <reaction evidence="1 6">
        <text>a beta-lactam + H2O = a substituted beta-amino acid</text>
        <dbReference type="Rhea" id="RHEA:20401"/>
        <dbReference type="ChEBI" id="CHEBI:15377"/>
        <dbReference type="ChEBI" id="CHEBI:35627"/>
        <dbReference type="ChEBI" id="CHEBI:140347"/>
        <dbReference type="EC" id="3.5.2.6"/>
    </reaction>
</comment>
<evidence type="ECO:0000256" key="6">
    <source>
        <dbReference type="RuleBase" id="RU361140"/>
    </source>
</evidence>
<protein>
    <recommendedName>
        <fullName evidence="3 6">Beta-lactamase</fullName>
        <ecNumber evidence="3 6">3.5.2.6</ecNumber>
    </recommendedName>
</protein>
<dbReference type="Pfam" id="PF13354">
    <property type="entry name" value="Beta-lactamase2"/>
    <property type="match status" value="1"/>
</dbReference>